<protein>
    <submittedName>
        <fullName evidence="1">Uncharacterized protein</fullName>
    </submittedName>
</protein>
<evidence type="ECO:0000313" key="2">
    <source>
        <dbReference type="Proteomes" id="UP000006727"/>
    </source>
</evidence>
<reference evidence="1 2" key="1">
    <citation type="journal article" date="2008" name="Science">
        <title>The Physcomitrella genome reveals evolutionary insights into the conquest of land by plants.</title>
        <authorList>
            <person name="Rensing S."/>
            <person name="Lang D."/>
            <person name="Zimmer A."/>
            <person name="Terry A."/>
            <person name="Salamov A."/>
            <person name="Shapiro H."/>
            <person name="Nishiyama T."/>
            <person name="Perroud P.-F."/>
            <person name="Lindquist E."/>
            <person name="Kamisugi Y."/>
            <person name="Tanahashi T."/>
            <person name="Sakakibara K."/>
            <person name="Fujita T."/>
            <person name="Oishi K."/>
            <person name="Shin-I T."/>
            <person name="Kuroki Y."/>
            <person name="Toyoda A."/>
            <person name="Suzuki Y."/>
            <person name="Hashimoto A."/>
            <person name="Yamaguchi K."/>
            <person name="Sugano A."/>
            <person name="Kohara Y."/>
            <person name="Fujiyama A."/>
            <person name="Anterola A."/>
            <person name="Aoki S."/>
            <person name="Ashton N."/>
            <person name="Barbazuk W.B."/>
            <person name="Barker E."/>
            <person name="Bennetzen J."/>
            <person name="Bezanilla M."/>
            <person name="Blankenship R."/>
            <person name="Cho S.H."/>
            <person name="Dutcher S."/>
            <person name="Estelle M."/>
            <person name="Fawcett J.A."/>
            <person name="Gundlach H."/>
            <person name="Hanada K."/>
            <person name="Heyl A."/>
            <person name="Hicks K.A."/>
            <person name="Hugh J."/>
            <person name="Lohr M."/>
            <person name="Mayer K."/>
            <person name="Melkozernov A."/>
            <person name="Murata T."/>
            <person name="Nelson D."/>
            <person name="Pils B."/>
            <person name="Prigge M."/>
            <person name="Reiss B."/>
            <person name="Renner T."/>
            <person name="Rombauts S."/>
            <person name="Rushton P."/>
            <person name="Sanderfoot A."/>
            <person name="Schween G."/>
            <person name="Shiu S.-H."/>
            <person name="Stueber K."/>
            <person name="Theodoulou F.L."/>
            <person name="Tu H."/>
            <person name="Van de Peer Y."/>
            <person name="Verrier P.J."/>
            <person name="Waters E."/>
            <person name="Wood A."/>
            <person name="Yang L."/>
            <person name="Cove D."/>
            <person name="Cuming A."/>
            <person name="Hasebe M."/>
            <person name="Lucas S."/>
            <person name="Mishler D.B."/>
            <person name="Reski R."/>
            <person name="Grigoriev I."/>
            <person name="Quatrano R.S."/>
            <person name="Boore J.L."/>
        </authorList>
    </citation>
    <scope>NUCLEOTIDE SEQUENCE [LARGE SCALE GENOMIC DNA]</scope>
    <source>
        <strain evidence="1 2">cv. Gransden 2004</strain>
    </source>
</reference>
<dbReference type="EMBL" id="ABEU02000021">
    <property type="status" value="NOT_ANNOTATED_CDS"/>
    <property type="molecule type" value="Genomic_DNA"/>
</dbReference>
<keyword evidence="2" id="KW-1185">Reference proteome</keyword>
<reference evidence="1 2" key="2">
    <citation type="journal article" date="2018" name="Plant J.">
        <title>The Physcomitrella patens chromosome-scale assembly reveals moss genome structure and evolution.</title>
        <authorList>
            <person name="Lang D."/>
            <person name="Ullrich K.K."/>
            <person name="Murat F."/>
            <person name="Fuchs J."/>
            <person name="Jenkins J."/>
            <person name="Haas F.B."/>
            <person name="Piednoel M."/>
            <person name="Gundlach H."/>
            <person name="Van Bel M."/>
            <person name="Meyberg R."/>
            <person name="Vives C."/>
            <person name="Morata J."/>
            <person name="Symeonidi A."/>
            <person name="Hiss M."/>
            <person name="Muchero W."/>
            <person name="Kamisugi Y."/>
            <person name="Saleh O."/>
            <person name="Blanc G."/>
            <person name="Decker E.L."/>
            <person name="van Gessel N."/>
            <person name="Grimwood J."/>
            <person name="Hayes R.D."/>
            <person name="Graham S.W."/>
            <person name="Gunter L.E."/>
            <person name="McDaniel S.F."/>
            <person name="Hoernstein S.N.W."/>
            <person name="Larsson A."/>
            <person name="Li F.W."/>
            <person name="Perroud P.F."/>
            <person name="Phillips J."/>
            <person name="Ranjan P."/>
            <person name="Rokshar D.S."/>
            <person name="Rothfels C.J."/>
            <person name="Schneider L."/>
            <person name="Shu S."/>
            <person name="Stevenson D.W."/>
            <person name="Thummler F."/>
            <person name="Tillich M."/>
            <person name="Villarreal Aguilar J.C."/>
            <person name="Widiez T."/>
            <person name="Wong G.K."/>
            <person name="Wymore A."/>
            <person name="Zhang Y."/>
            <person name="Zimmer A.D."/>
            <person name="Quatrano R.S."/>
            <person name="Mayer K.F.X."/>
            <person name="Goodstein D."/>
            <person name="Casacuberta J.M."/>
            <person name="Vandepoele K."/>
            <person name="Reski R."/>
            <person name="Cuming A.C."/>
            <person name="Tuskan G.A."/>
            <person name="Maumus F."/>
            <person name="Salse J."/>
            <person name="Schmutz J."/>
            <person name="Rensing S.A."/>
        </authorList>
    </citation>
    <scope>NUCLEOTIDE SEQUENCE [LARGE SCALE GENOMIC DNA]</scope>
    <source>
        <strain evidence="1 2">cv. Gransden 2004</strain>
    </source>
</reference>
<sequence length="28" mass="3147">MLGCKRYGSVISAIPQQLSRFNFNTIDS</sequence>
<evidence type="ECO:0000313" key="1">
    <source>
        <dbReference type="EnsemblPlants" id="Pp3c21_19450V3.2"/>
    </source>
</evidence>
<reference evidence="1" key="3">
    <citation type="submission" date="2020-12" db="UniProtKB">
        <authorList>
            <consortium name="EnsemblPlants"/>
        </authorList>
    </citation>
    <scope>IDENTIFICATION</scope>
</reference>
<proteinExistence type="predicted"/>
<dbReference type="EnsemblPlants" id="Pp3c21_19450V3.2">
    <property type="protein sequence ID" value="Pp3c21_19450V3.2"/>
    <property type="gene ID" value="Pp3c21_19450"/>
</dbReference>
<dbReference type="Gramene" id="Pp3c21_19450V3.2">
    <property type="protein sequence ID" value="Pp3c21_19450V3.2"/>
    <property type="gene ID" value="Pp3c21_19450"/>
</dbReference>
<dbReference type="Proteomes" id="UP000006727">
    <property type="component" value="Chromosome 21"/>
</dbReference>
<dbReference type="AlphaFoldDB" id="A0A7I4C9V2"/>
<accession>A0A7I4C9V2</accession>
<organism evidence="1 2">
    <name type="scientific">Physcomitrium patens</name>
    <name type="common">Spreading-leaved earth moss</name>
    <name type="synonym">Physcomitrella patens</name>
    <dbReference type="NCBI Taxonomy" id="3218"/>
    <lineage>
        <taxon>Eukaryota</taxon>
        <taxon>Viridiplantae</taxon>
        <taxon>Streptophyta</taxon>
        <taxon>Embryophyta</taxon>
        <taxon>Bryophyta</taxon>
        <taxon>Bryophytina</taxon>
        <taxon>Bryopsida</taxon>
        <taxon>Funariidae</taxon>
        <taxon>Funariales</taxon>
        <taxon>Funariaceae</taxon>
        <taxon>Physcomitrium</taxon>
    </lineage>
</organism>
<name>A0A7I4C9V2_PHYPA</name>